<accession>A0ABP7HYS8</accession>
<comment type="caution">
    <text evidence="2">The sequence shown here is derived from an EMBL/GenBank/DDBJ whole genome shotgun (WGS) entry which is preliminary data.</text>
</comment>
<dbReference type="Proteomes" id="UP001501009">
    <property type="component" value="Unassembled WGS sequence"/>
</dbReference>
<feature type="compositionally biased region" description="Low complexity" evidence="1">
    <location>
        <begin position="57"/>
        <end position="72"/>
    </location>
</feature>
<reference evidence="3" key="1">
    <citation type="journal article" date="2019" name="Int. J. Syst. Evol. Microbiol.">
        <title>The Global Catalogue of Microorganisms (GCM) 10K type strain sequencing project: providing services to taxonomists for standard genome sequencing and annotation.</title>
        <authorList>
            <consortium name="The Broad Institute Genomics Platform"/>
            <consortium name="The Broad Institute Genome Sequencing Center for Infectious Disease"/>
            <person name="Wu L."/>
            <person name="Ma J."/>
        </authorList>
    </citation>
    <scope>NUCLEOTIDE SEQUENCE [LARGE SCALE GENOMIC DNA]</scope>
    <source>
        <strain evidence="3">JCM 17138</strain>
    </source>
</reference>
<name>A0ABP7HYS8_9ACTN</name>
<protein>
    <submittedName>
        <fullName evidence="2">Uncharacterized protein</fullName>
    </submittedName>
</protein>
<evidence type="ECO:0000313" key="3">
    <source>
        <dbReference type="Proteomes" id="UP001501009"/>
    </source>
</evidence>
<organism evidence="2 3">
    <name type="scientific">Streptomyces coacervatus</name>
    <dbReference type="NCBI Taxonomy" id="647381"/>
    <lineage>
        <taxon>Bacteria</taxon>
        <taxon>Bacillati</taxon>
        <taxon>Actinomycetota</taxon>
        <taxon>Actinomycetes</taxon>
        <taxon>Kitasatosporales</taxon>
        <taxon>Streptomycetaceae</taxon>
        <taxon>Streptomyces</taxon>
    </lineage>
</organism>
<keyword evidence="3" id="KW-1185">Reference proteome</keyword>
<evidence type="ECO:0000256" key="1">
    <source>
        <dbReference type="SAM" id="MobiDB-lite"/>
    </source>
</evidence>
<dbReference type="EMBL" id="BAABDE010000020">
    <property type="protein sequence ID" value="GAA3806920.1"/>
    <property type="molecule type" value="Genomic_DNA"/>
</dbReference>
<feature type="region of interest" description="Disordered" evidence="1">
    <location>
        <begin position="51"/>
        <end position="80"/>
    </location>
</feature>
<sequence>MLRNPAITAAIRTSRPNPADLLLMDLRACHLMCPSKDGDRLFRTPGLVADSGAAKCRSPASPGSGRRGSAPSEVLAQLAD</sequence>
<evidence type="ECO:0000313" key="2">
    <source>
        <dbReference type="EMBL" id="GAA3806920.1"/>
    </source>
</evidence>
<gene>
    <name evidence="2" type="ORF">GCM10022403_046300</name>
</gene>
<proteinExistence type="predicted"/>